<dbReference type="RefSeq" id="XP_018293854.1">
    <property type="nucleotide sequence ID" value="XM_018430876.1"/>
</dbReference>
<gene>
    <name evidence="5" type="ORF">PHYBLDRAFT_142805</name>
</gene>
<protein>
    <recommendedName>
        <fullName evidence="4">tRNA-splicing endonuclease subunit Sen54 N-terminal domain-containing protein</fullName>
    </recommendedName>
</protein>
<evidence type="ECO:0000256" key="3">
    <source>
        <dbReference type="SAM" id="MobiDB-lite"/>
    </source>
</evidence>
<dbReference type="PANTHER" id="PTHR21027">
    <property type="entry name" value="TRNA-SPLICING ENDONUCLEASE SUBUNIT SEN54"/>
    <property type="match status" value="1"/>
</dbReference>
<name>A0A167NG31_PHYB8</name>
<dbReference type="GeneID" id="28991782"/>
<dbReference type="FunCoup" id="A0A167NG31">
    <property type="interactions" value="8"/>
</dbReference>
<sequence length="375" mass="42515">MSDSDDPDVPIDFSTLLSSRQRGKQAPKRGSKESEPNESLAQKNELESSRDALFMLIGEKPKGGQKSMSHGHWSQLTHLTTITSTKGNHVHTMGHTIQGHIALYLEEAAWLISRNALEVTENDNPKLFEDFCLQMFKGADGWITYEKYQVYVYLKRLGYIVQRSNSCAIQSKAKLVVPNKTWSYYFFKIISKGNRLCYNVVNSFTSFLQRLGVIATSIKPLVWDKTCSSYADVYSTLQIIPSSPWYKPFQQRSHLFEKSVKENNIAFDWDVYRPNPKWKKRDAGVPDFRVMDTPIPPCEQFNGLFSHLEQDLCSLPHAKHLQIRNTQSPQSAPAFLMGLVDDSEGVTFLRFTGDGLADVSAVSAVSITKPIFQNK</sequence>
<dbReference type="Proteomes" id="UP000077315">
    <property type="component" value="Unassembled WGS sequence"/>
</dbReference>
<evidence type="ECO:0000259" key="4">
    <source>
        <dbReference type="Pfam" id="PF12928"/>
    </source>
</evidence>
<accession>A0A167NG31</accession>
<dbReference type="Pfam" id="PF12928">
    <property type="entry name" value="tRNA_int_end_N2"/>
    <property type="match status" value="1"/>
</dbReference>
<comment type="similarity">
    <text evidence="1">Belongs to the SEN54 family.</text>
</comment>
<dbReference type="STRING" id="763407.A0A167NG31"/>
<keyword evidence="6" id="KW-1185">Reference proteome</keyword>
<dbReference type="PANTHER" id="PTHR21027:SF1">
    <property type="entry name" value="TRNA-SPLICING ENDONUCLEASE SUBUNIT SEN54"/>
    <property type="match status" value="1"/>
</dbReference>
<evidence type="ECO:0000313" key="5">
    <source>
        <dbReference type="EMBL" id="OAD75814.1"/>
    </source>
</evidence>
<dbReference type="AlphaFoldDB" id="A0A167NG31"/>
<dbReference type="VEuPathDB" id="FungiDB:PHYBLDRAFT_142805"/>
<dbReference type="GO" id="GO:0000379">
    <property type="term" value="P:tRNA-type intron splice site recognition and cleavage"/>
    <property type="evidence" value="ECO:0007669"/>
    <property type="project" value="TreeGrafter"/>
</dbReference>
<evidence type="ECO:0000256" key="2">
    <source>
        <dbReference type="ARBA" id="ARBA00022694"/>
    </source>
</evidence>
<feature type="region of interest" description="Disordered" evidence="3">
    <location>
        <begin position="1"/>
        <end position="45"/>
    </location>
</feature>
<evidence type="ECO:0000313" key="6">
    <source>
        <dbReference type="Proteomes" id="UP000077315"/>
    </source>
</evidence>
<keyword evidence="2" id="KW-0819">tRNA processing</keyword>
<dbReference type="OrthoDB" id="408683at2759"/>
<feature type="domain" description="tRNA-splicing endonuclease subunit Sen54 N-terminal" evidence="4">
    <location>
        <begin position="65"/>
        <end position="119"/>
    </location>
</feature>
<dbReference type="GO" id="GO:0000214">
    <property type="term" value="C:tRNA-intron endonuclease complex"/>
    <property type="evidence" value="ECO:0007669"/>
    <property type="project" value="TreeGrafter"/>
</dbReference>
<dbReference type="InterPro" id="IPR024336">
    <property type="entry name" value="tRNA_splic_suSen54_N"/>
</dbReference>
<dbReference type="EMBL" id="KV440976">
    <property type="protein sequence ID" value="OAD75814.1"/>
    <property type="molecule type" value="Genomic_DNA"/>
</dbReference>
<dbReference type="InParanoid" id="A0A167NG31"/>
<reference evidence="6" key="1">
    <citation type="submission" date="2015-06" db="EMBL/GenBank/DDBJ databases">
        <title>Expansion of signal transduction pathways in fungi by whole-genome duplication.</title>
        <authorList>
            <consortium name="DOE Joint Genome Institute"/>
            <person name="Corrochano L.M."/>
            <person name="Kuo A."/>
            <person name="Marcet-Houben M."/>
            <person name="Polaino S."/>
            <person name="Salamov A."/>
            <person name="Villalobos J.M."/>
            <person name="Alvarez M.I."/>
            <person name="Avalos J."/>
            <person name="Benito E.P."/>
            <person name="Benoit I."/>
            <person name="Burger G."/>
            <person name="Camino L.P."/>
            <person name="Canovas D."/>
            <person name="Cerda-Olmedo E."/>
            <person name="Cheng J.-F."/>
            <person name="Dominguez A."/>
            <person name="Elias M."/>
            <person name="Eslava A.P."/>
            <person name="Glaser F."/>
            <person name="Grimwood J."/>
            <person name="Gutierrez G."/>
            <person name="Heitman J."/>
            <person name="Henrissat B."/>
            <person name="Iturriaga E.A."/>
            <person name="Lang B.F."/>
            <person name="Lavin J.L."/>
            <person name="Lee S."/>
            <person name="Li W."/>
            <person name="Lindquist E."/>
            <person name="Lopez-Garcia S."/>
            <person name="Luque E.M."/>
            <person name="Marcos A.T."/>
            <person name="Martin J."/>
            <person name="McCluskey K."/>
            <person name="Medina H.R."/>
            <person name="Miralles-Duran A."/>
            <person name="Miyazaki A."/>
            <person name="Munoz-Torres E."/>
            <person name="Oguiza J.A."/>
            <person name="Ohm R."/>
            <person name="Olmedo M."/>
            <person name="Orejas M."/>
            <person name="Ortiz-Castellanos L."/>
            <person name="Pisabarro A.G."/>
            <person name="Rodriguez-Romero J."/>
            <person name="Ruiz-Herrera J."/>
            <person name="Ruiz-Vazquez R."/>
            <person name="Sanz C."/>
            <person name="Schackwitz W."/>
            <person name="Schmutz J."/>
            <person name="Shahriari M."/>
            <person name="Shelest E."/>
            <person name="Silva-Franco F."/>
            <person name="Soanes D."/>
            <person name="Syed K."/>
            <person name="Tagua V.G."/>
            <person name="Talbot N.J."/>
            <person name="Thon M."/>
            <person name="De vries R.P."/>
            <person name="Wiebenga A."/>
            <person name="Yadav J.S."/>
            <person name="Braun E.L."/>
            <person name="Baker S."/>
            <person name="Garre V."/>
            <person name="Horwitz B."/>
            <person name="Torres-Martinez S."/>
            <person name="Idnurm A."/>
            <person name="Herrera-Estrella A."/>
            <person name="Gabaldon T."/>
            <person name="Grigoriev I.V."/>
        </authorList>
    </citation>
    <scope>NUCLEOTIDE SEQUENCE [LARGE SCALE GENOMIC DNA]</scope>
    <source>
        <strain evidence="6">NRRL 1555(-)</strain>
    </source>
</reference>
<evidence type="ECO:0000256" key="1">
    <source>
        <dbReference type="ARBA" id="ARBA00005736"/>
    </source>
</evidence>
<dbReference type="InterPro" id="IPR024337">
    <property type="entry name" value="tRNA_splic_suSen54"/>
</dbReference>
<proteinExistence type="inferred from homology"/>
<organism evidence="5 6">
    <name type="scientific">Phycomyces blakesleeanus (strain ATCC 8743b / DSM 1359 / FGSC 10004 / NBRC 33097 / NRRL 1555)</name>
    <dbReference type="NCBI Taxonomy" id="763407"/>
    <lineage>
        <taxon>Eukaryota</taxon>
        <taxon>Fungi</taxon>
        <taxon>Fungi incertae sedis</taxon>
        <taxon>Mucoromycota</taxon>
        <taxon>Mucoromycotina</taxon>
        <taxon>Mucoromycetes</taxon>
        <taxon>Mucorales</taxon>
        <taxon>Phycomycetaceae</taxon>
        <taxon>Phycomyces</taxon>
    </lineage>
</organism>